<feature type="compositionally biased region" description="Polar residues" evidence="1">
    <location>
        <begin position="132"/>
        <end position="143"/>
    </location>
</feature>
<reference evidence="2 3" key="1">
    <citation type="submission" date="2021-04" db="EMBL/GenBank/DDBJ databases">
        <authorList>
            <person name="Bliznina A."/>
        </authorList>
    </citation>
    <scope>NUCLEOTIDE SEQUENCE [LARGE SCALE GENOMIC DNA]</scope>
</reference>
<name>A0ABN7T721_OIKDI</name>
<organism evidence="2 3">
    <name type="scientific">Oikopleura dioica</name>
    <name type="common">Tunicate</name>
    <dbReference type="NCBI Taxonomy" id="34765"/>
    <lineage>
        <taxon>Eukaryota</taxon>
        <taxon>Metazoa</taxon>
        <taxon>Chordata</taxon>
        <taxon>Tunicata</taxon>
        <taxon>Appendicularia</taxon>
        <taxon>Copelata</taxon>
        <taxon>Oikopleuridae</taxon>
        <taxon>Oikopleura</taxon>
    </lineage>
</organism>
<feature type="region of interest" description="Disordered" evidence="1">
    <location>
        <begin position="121"/>
        <end position="143"/>
    </location>
</feature>
<accession>A0ABN7T721</accession>
<protein>
    <submittedName>
        <fullName evidence="2">Oidioi.mRNA.OKI2018_I69.chr2.g7510.t1.cds</fullName>
    </submittedName>
</protein>
<evidence type="ECO:0000313" key="2">
    <source>
        <dbReference type="EMBL" id="CAG5113399.1"/>
    </source>
</evidence>
<gene>
    <name evidence="2" type="ORF">OKIOD_LOCUS16275</name>
</gene>
<evidence type="ECO:0000256" key="1">
    <source>
        <dbReference type="SAM" id="MobiDB-lite"/>
    </source>
</evidence>
<sequence length="143" mass="15926">MLLLKYFLFFGEIFGGFNFELKRLFYPDDKLNPKKEKRLKRKQEKQRQLNQCLDVPNGFVTQFADLFLVNCHQGFCLGANTGGTFNCDNGELKPKAECTCCSNSCDGDLPTDPETTFRPPISTANPFAPTNGPASTTSGLVLD</sequence>
<evidence type="ECO:0000313" key="3">
    <source>
        <dbReference type="Proteomes" id="UP001158576"/>
    </source>
</evidence>
<dbReference type="Proteomes" id="UP001158576">
    <property type="component" value="Chromosome 2"/>
</dbReference>
<proteinExistence type="predicted"/>
<dbReference type="EMBL" id="OU015567">
    <property type="protein sequence ID" value="CAG5113399.1"/>
    <property type="molecule type" value="Genomic_DNA"/>
</dbReference>
<keyword evidence="3" id="KW-1185">Reference proteome</keyword>